<evidence type="ECO:0000313" key="1">
    <source>
        <dbReference type="EMBL" id="ABM03466.1"/>
    </source>
</evidence>
<accession>A1SVF1</accession>
<keyword evidence="2" id="KW-1185">Reference proteome</keyword>
<gene>
    <name evidence="1" type="ordered locus">Ping_1674</name>
</gene>
<name>A1SVF1_PSYIN</name>
<dbReference type="HOGENOM" id="CLU_2082898_0_0_6"/>
<dbReference type="OrthoDB" id="9429676at2"/>
<proteinExistence type="predicted"/>
<dbReference type="EMBL" id="CP000510">
    <property type="protein sequence ID" value="ABM03466.1"/>
    <property type="molecule type" value="Genomic_DNA"/>
</dbReference>
<dbReference type="AlphaFoldDB" id="A1SVF1"/>
<evidence type="ECO:0000313" key="2">
    <source>
        <dbReference type="Proteomes" id="UP000000639"/>
    </source>
</evidence>
<reference evidence="1 2" key="1">
    <citation type="submission" date="2007-01" db="EMBL/GenBank/DDBJ databases">
        <title>Complete sequence of Psychromonas ingrahamii 37.</title>
        <authorList>
            <consortium name="US DOE Joint Genome Institute"/>
            <person name="Copeland A."/>
            <person name="Lucas S."/>
            <person name="Lapidus A."/>
            <person name="Barry K."/>
            <person name="Detter J.C."/>
            <person name="Glavina del Rio T."/>
            <person name="Hammon N."/>
            <person name="Israni S."/>
            <person name="Dalin E."/>
            <person name="Tice H."/>
            <person name="Pitluck S."/>
            <person name="Thompson L.S."/>
            <person name="Brettin T."/>
            <person name="Bruce D."/>
            <person name="Han C."/>
            <person name="Tapia R."/>
            <person name="Schmutz J."/>
            <person name="Larimer F."/>
            <person name="Land M."/>
            <person name="Hauser L."/>
            <person name="Kyrpides N."/>
            <person name="Ivanova N."/>
            <person name="Staley J."/>
            <person name="Richardson P."/>
        </authorList>
    </citation>
    <scope>NUCLEOTIDE SEQUENCE [LARGE SCALE GENOMIC DNA]</scope>
    <source>
        <strain evidence="1 2">37</strain>
    </source>
</reference>
<protein>
    <submittedName>
        <fullName evidence="1">Uncharacterized protein</fullName>
    </submittedName>
</protein>
<dbReference type="RefSeq" id="WP_011770026.1">
    <property type="nucleotide sequence ID" value="NC_008709.1"/>
</dbReference>
<sequence>MSEISLEIMQQLEHAQASLAQSMMAGGPPIAAGATTTNVAESTFGAAGSGQAKYILLDHYTTSATRILWAHSGDWRSANVTNTEEQGLAQVAFAANRVDLWWDNSNKITLMRCWKNL</sequence>
<dbReference type="KEGG" id="pin:Ping_1674"/>
<organism evidence="1 2">
    <name type="scientific">Psychromonas ingrahamii (strain DSM 17664 / CCUG 51855 / 37)</name>
    <dbReference type="NCBI Taxonomy" id="357804"/>
    <lineage>
        <taxon>Bacteria</taxon>
        <taxon>Pseudomonadati</taxon>
        <taxon>Pseudomonadota</taxon>
        <taxon>Gammaproteobacteria</taxon>
        <taxon>Alteromonadales</taxon>
        <taxon>Psychromonadaceae</taxon>
        <taxon>Psychromonas</taxon>
    </lineage>
</organism>
<dbReference type="eggNOG" id="COG4870">
    <property type="taxonomic scope" value="Bacteria"/>
</dbReference>
<dbReference type="Proteomes" id="UP000000639">
    <property type="component" value="Chromosome"/>
</dbReference>